<dbReference type="Pfam" id="PF03081">
    <property type="entry name" value="Exo70_C"/>
    <property type="match status" value="1"/>
</dbReference>
<dbReference type="PANTHER" id="PTHR12542">
    <property type="entry name" value="EXOCYST COMPLEX PROTEIN EXO70"/>
    <property type="match status" value="1"/>
</dbReference>
<dbReference type="AlphaFoldDB" id="A0A5A7QDM4"/>
<dbReference type="InterPro" id="IPR046364">
    <property type="entry name" value="Exo70_C"/>
</dbReference>
<name>A0A5A7QDM4_STRAF</name>
<feature type="signal peptide" evidence="5">
    <location>
        <begin position="1"/>
        <end position="21"/>
    </location>
</feature>
<dbReference type="OrthoDB" id="10627769at2759"/>
<dbReference type="Gene3D" id="1.20.1280.170">
    <property type="entry name" value="Exocyst complex component Exo70"/>
    <property type="match status" value="1"/>
</dbReference>
<evidence type="ECO:0000256" key="1">
    <source>
        <dbReference type="ARBA" id="ARBA00006756"/>
    </source>
</evidence>
<keyword evidence="5" id="KW-0732">Signal</keyword>
<feature type="domain" description="Exocyst complex subunit Exo70 C-terminal" evidence="6">
    <location>
        <begin position="76"/>
        <end position="127"/>
    </location>
</feature>
<comment type="similarity">
    <text evidence="1 4">Belongs to the EXO70 family.</text>
</comment>
<dbReference type="GO" id="GO:0005546">
    <property type="term" value="F:phosphatidylinositol-4,5-bisphosphate binding"/>
    <property type="evidence" value="ECO:0007669"/>
    <property type="project" value="InterPro"/>
</dbReference>
<keyword evidence="4" id="KW-0653">Protein transport</keyword>
<evidence type="ECO:0000256" key="2">
    <source>
        <dbReference type="ARBA" id="ARBA00022448"/>
    </source>
</evidence>
<dbReference type="PANTHER" id="PTHR12542:SF41">
    <property type="entry name" value="EXOCYST COMPLEX COMPONENT 7"/>
    <property type="match status" value="1"/>
</dbReference>
<organism evidence="7 8">
    <name type="scientific">Striga asiatica</name>
    <name type="common">Asiatic witchweed</name>
    <name type="synonym">Buchnera asiatica</name>
    <dbReference type="NCBI Taxonomy" id="4170"/>
    <lineage>
        <taxon>Eukaryota</taxon>
        <taxon>Viridiplantae</taxon>
        <taxon>Streptophyta</taxon>
        <taxon>Embryophyta</taxon>
        <taxon>Tracheophyta</taxon>
        <taxon>Spermatophyta</taxon>
        <taxon>Magnoliopsida</taxon>
        <taxon>eudicotyledons</taxon>
        <taxon>Gunneridae</taxon>
        <taxon>Pentapetalae</taxon>
        <taxon>asterids</taxon>
        <taxon>lamiids</taxon>
        <taxon>Lamiales</taxon>
        <taxon>Orobanchaceae</taxon>
        <taxon>Buchnereae</taxon>
        <taxon>Striga</taxon>
    </lineage>
</organism>
<comment type="caution">
    <text evidence="7">The sequence shown here is derived from an EMBL/GenBank/DDBJ whole genome shotgun (WGS) entry which is preliminary data.</text>
</comment>
<protein>
    <recommendedName>
        <fullName evidence="4">Exocyst subunit Exo70 family protein</fullName>
    </recommendedName>
</protein>
<sequence>MEGKGLVFISILDMLFHLKCCVYDLTMYLKANIQEARSAALEQTLKKLGVERLSKEDVQKMQWEIPRGKDRKLDSFRADCWTSVLPRSQQTAWRFSSVLVKQSLRSPEKLFVLLDMYEIMRELQPEVCGT</sequence>
<keyword evidence="8" id="KW-1185">Reference proteome</keyword>
<evidence type="ECO:0000259" key="6">
    <source>
        <dbReference type="Pfam" id="PF03081"/>
    </source>
</evidence>
<evidence type="ECO:0000256" key="4">
    <source>
        <dbReference type="RuleBase" id="RU365026"/>
    </source>
</evidence>
<feature type="chain" id="PRO_5022908423" description="Exocyst subunit Exo70 family protein" evidence="5">
    <location>
        <begin position="22"/>
        <end position="130"/>
    </location>
</feature>
<proteinExistence type="inferred from homology"/>
<evidence type="ECO:0000313" key="8">
    <source>
        <dbReference type="Proteomes" id="UP000325081"/>
    </source>
</evidence>
<dbReference type="InterPro" id="IPR016159">
    <property type="entry name" value="Cullin_repeat-like_dom_sf"/>
</dbReference>
<dbReference type="GO" id="GO:0015031">
    <property type="term" value="P:protein transport"/>
    <property type="evidence" value="ECO:0007669"/>
    <property type="project" value="UniProtKB-KW"/>
</dbReference>
<evidence type="ECO:0000313" key="7">
    <source>
        <dbReference type="EMBL" id="GER43433.1"/>
    </source>
</evidence>
<dbReference type="GO" id="GO:0006887">
    <property type="term" value="P:exocytosis"/>
    <property type="evidence" value="ECO:0007669"/>
    <property type="project" value="UniProtKB-KW"/>
</dbReference>
<gene>
    <name evidence="7" type="ORF">STAS_20282</name>
</gene>
<dbReference type="GO" id="GO:0000145">
    <property type="term" value="C:exocyst"/>
    <property type="evidence" value="ECO:0007669"/>
    <property type="project" value="InterPro"/>
</dbReference>
<evidence type="ECO:0000256" key="3">
    <source>
        <dbReference type="ARBA" id="ARBA00022483"/>
    </source>
</evidence>
<dbReference type="Proteomes" id="UP000325081">
    <property type="component" value="Unassembled WGS sequence"/>
</dbReference>
<dbReference type="EMBL" id="BKCP01006626">
    <property type="protein sequence ID" value="GER43433.1"/>
    <property type="molecule type" value="Genomic_DNA"/>
</dbReference>
<keyword evidence="2 4" id="KW-0813">Transport</keyword>
<dbReference type="SUPFAM" id="SSF74788">
    <property type="entry name" value="Cullin repeat-like"/>
    <property type="match status" value="1"/>
</dbReference>
<evidence type="ECO:0000256" key="5">
    <source>
        <dbReference type="SAM" id="SignalP"/>
    </source>
</evidence>
<accession>A0A5A7QDM4</accession>
<keyword evidence="3 4" id="KW-0268">Exocytosis</keyword>
<comment type="function">
    <text evidence="4">Component of the exocyst complex.</text>
</comment>
<dbReference type="InterPro" id="IPR004140">
    <property type="entry name" value="Exo70"/>
</dbReference>
<reference evidence="8" key="1">
    <citation type="journal article" date="2019" name="Curr. Biol.">
        <title>Genome Sequence of Striga asiatica Provides Insight into the Evolution of Plant Parasitism.</title>
        <authorList>
            <person name="Yoshida S."/>
            <person name="Kim S."/>
            <person name="Wafula E.K."/>
            <person name="Tanskanen J."/>
            <person name="Kim Y.M."/>
            <person name="Honaas L."/>
            <person name="Yang Z."/>
            <person name="Spallek T."/>
            <person name="Conn C.E."/>
            <person name="Ichihashi Y."/>
            <person name="Cheong K."/>
            <person name="Cui S."/>
            <person name="Der J.P."/>
            <person name="Gundlach H."/>
            <person name="Jiao Y."/>
            <person name="Hori C."/>
            <person name="Ishida J.K."/>
            <person name="Kasahara H."/>
            <person name="Kiba T."/>
            <person name="Kim M.S."/>
            <person name="Koo N."/>
            <person name="Laohavisit A."/>
            <person name="Lee Y.H."/>
            <person name="Lumba S."/>
            <person name="McCourt P."/>
            <person name="Mortimer J.C."/>
            <person name="Mutuku J.M."/>
            <person name="Nomura T."/>
            <person name="Sasaki-Sekimoto Y."/>
            <person name="Seto Y."/>
            <person name="Wang Y."/>
            <person name="Wakatake T."/>
            <person name="Sakakibara H."/>
            <person name="Demura T."/>
            <person name="Yamaguchi S."/>
            <person name="Yoneyama K."/>
            <person name="Manabe R.I."/>
            <person name="Nelson D.C."/>
            <person name="Schulman A.H."/>
            <person name="Timko M.P."/>
            <person name="dePamphilis C.W."/>
            <person name="Choi D."/>
            <person name="Shirasu K."/>
        </authorList>
    </citation>
    <scope>NUCLEOTIDE SEQUENCE [LARGE SCALE GENOMIC DNA]</scope>
    <source>
        <strain evidence="8">cv. UVA1</strain>
    </source>
</reference>